<feature type="signal peptide" evidence="3">
    <location>
        <begin position="1"/>
        <end position="27"/>
    </location>
</feature>
<proteinExistence type="predicted"/>
<sequence>MKRTLFKKCSALLLMAAFLLTTLPAAAALATPEPSPSTQTKVAADKKDLAGDKEKPADKDKAGDKEKPADKDKAGDKEKPADKDKAGDKDKPADKDKAGDKEKPADKDKAGDKEKPADKEKPTDKDKPAADQAAYMSGYPDGTFRPGQKVSRAETAAAFSRLYLQDKPITQQLPVFSDIDNSGKWYENDVATVVNAKYMSGYPDGSFRPEAPITRAELAAMLTRDDKSAVKPAPFKDVKGHWAAEAIGRAHAKGWISGYPDGNFRPDAPVTRAELCALFNRFAGRSLTADEAAKLAQQKGSVSFKDVDAAHWAYKDILAAANAAPAKSEH</sequence>
<protein>
    <submittedName>
        <fullName evidence="5">S-layer homology domain-containing protein</fullName>
    </submittedName>
</protein>
<dbReference type="Proteomes" id="UP000198995">
    <property type="component" value="Unassembled WGS sequence"/>
</dbReference>
<dbReference type="PANTHER" id="PTHR43308:SF5">
    <property type="entry name" value="S-LAYER PROTEIN _ PEPTIDOGLYCAN ENDO-BETA-N-ACETYLGLUCOSAMINIDASE"/>
    <property type="match status" value="1"/>
</dbReference>
<dbReference type="EMBL" id="FNAF01000018">
    <property type="protein sequence ID" value="SDE09458.1"/>
    <property type="molecule type" value="Genomic_DNA"/>
</dbReference>
<dbReference type="STRING" id="2741.SAMN04489866_11818"/>
<evidence type="ECO:0000256" key="1">
    <source>
        <dbReference type="ARBA" id="ARBA00022737"/>
    </source>
</evidence>
<dbReference type="InterPro" id="IPR001119">
    <property type="entry name" value="SLH_dom"/>
</dbReference>
<dbReference type="RefSeq" id="WP_144019693.1">
    <property type="nucleotide sequence ID" value="NZ_FNAF01000018.1"/>
</dbReference>
<dbReference type="Pfam" id="PF00395">
    <property type="entry name" value="SLH"/>
    <property type="match status" value="3"/>
</dbReference>
<name>A0A1G7A3F1_PEPNI</name>
<organism evidence="5 6">
    <name type="scientific">Peptococcus niger</name>
    <dbReference type="NCBI Taxonomy" id="2741"/>
    <lineage>
        <taxon>Bacteria</taxon>
        <taxon>Bacillati</taxon>
        <taxon>Bacillota</taxon>
        <taxon>Clostridia</taxon>
        <taxon>Eubacteriales</taxon>
        <taxon>Peptococcaceae</taxon>
        <taxon>Peptococcus</taxon>
    </lineage>
</organism>
<dbReference type="InterPro" id="IPR051465">
    <property type="entry name" value="Cell_Envelope_Struct_Comp"/>
</dbReference>
<feature type="compositionally biased region" description="Basic and acidic residues" evidence="2">
    <location>
        <begin position="43"/>
        <end position="129"/>
    </location>
</feature>
<feature type="domain" description="SLH" evidence="4">
    <location>
        <begin position="101"/>
        <end position="171"/>
    </location>
</feature>
<evidence type="ECO:0000256" key="3">
    <source>
        <dbReference type="SAM" id="SignalP"/>
    </source>
</evidence>
<feature type="domain" description="SLH" evidence="4">
    <location>
        <begin position="173"/>
        <end position="229"/>
    </location>
</feature>
<dbReference type="AlphaFoldDB" id="A0A1G7A3F1"/>
<evidence type="ECO:0000313" key="6">
    <source>
        <dbReference type="Proteomes" id="UP000198995"/>
    </source>
</evidence>
<keyword evidence="3" id="KW-0732">Signal</keyword>
<dbReference type="PANTHER" id="PTHR43308">
    <property type="entry name" value="OUTER MEMBRANE PROTEIN ALPHA-RELATED"/>
    <property type="match status" value="1"/>
</dbReference>
<keyword evidence="6" id="KW-1185">Reference proteome</keyword>
<evidence type="ECO:0000259" key="4">
    <source>
        <dbReference type="PROSITE" id="PS51272"/>
    </source>
</evidence>
<reference evidence="5 6" key="1">
    <citation type="submission" date="2016-10" db="EMBL/GenBank/DDBJ databases">
        <authorList>
            <person name="de Groot N.N."/>
        </authorList>
    </citation>
    <scope>NUCLEOTIDE SEQUENCE [LARGE SCALE GENOMIC DNA]</scope>
    <source>
        <strain evidence="5 6">DSM 20475</strain>
    </source>
</reference>
<keyword evidence="1" id="KW-0677">Repeat</keyword>
<evidence type="ECO:0000313" key="5">
    <source>
        <dbReference type="EMBL" id="SDE09458.1"/>
    </source>
</evidence>
<dbReference type="OrthoDB" id="2112962at2"/>
<feature type="region of interest" description="Disordered" evidence="2">
    <location>
        <begin position="29"/>
        <end position="149"/>
    </location>
</feature>
<feature type="chain" id="PRO_5011517579" evidence="3">
    <location>
        <begin position="28"/>
        <end position="330"/>
    </location>
</feature>
<dbReference type="PROSITE" id="PS51272">
    <property type="entry name" value="SLH"/>
    <property type="match status" value="3"/>
</dbReference>
<evidence type="ECO:0000256" key="2">
    <source>
        <dbReference type="SAM" id="MobiDB-lite"/>
    </source>
</evidence>
<gene>
    <name evidence="5" type="ORF">SAMN04489866_11818</name>
</gene>
<accession>A0A1G7A3F1</accession>
<feature type="domain" description="SLH" evidence="4">
    <location>
        <begin position="230"/>
        <end position="293"/>
    </location>
</feature>